<reference evidence="2 3" key="1">
    <citation type="submission" date="2018-04" db="EMBL/GenBank/DDBJ databases">
        <title>Genomic Encyclopedia of Archaeal and Bacterial Type Strains, Phase II (KMG-II): from individual species to whole genera.</title>
        <authorList>
            <person name="Goeker M."/>
        </authorList>
    </citation>
    <scope>NUCLEOTIDE SEQUENCE [LARGE SCALE GENOMIC DNA]</scope>
    <source>
        <strain evidence="2 3">DSM 26809</strain>
    </source>
</reference>
<dbReference type="SUPFAM" id="SSF69593">
    <property type="entry name" value="Glycerol-3-phosphate (1)-acyltransferase"/>
    <property type="match status" value="1"/>
</dbReference>
<dbReference type="OrthoDB" id="152799at2"/>
<dbReference type="EMBL" id="QAOQ01000002">
    <property type="protein sequence ID" value="PTR00051.1"/>
    <property type="molecule type" value="Genomic_DNA"/>
</dbReference>
<dbReference type="AlphaFoldDB" id="A0A2T5JE55"/>
<evidence type="ECO:0000259" key="1">
    <source>
        <dbReference type="SMART" id="SM00563"/>
    </source>
</evidence>
<proteinExistence type="predicted"/>
<organism evidence="2 3">
    <name type="scientific">Mucilaginibacter yixingensis</name>
    <dbReference type="NCBI Taxonomy" id="1295612"/>
    <lineage>
        <taxon>Bacteria</taxon>
        <taxon>Pseudomonadati</taxon>
        <taxon>Bacteroidota</taxon>
        <taxon>Sphingobacteriia</taxon>
        <taxon>Sphingobacteriales</taxon>
        <taxon>Sphingobacteriaceae</taxon>
        <taxon>Mucilaginibacter</taxon>
    </lineage>
</organism>
<dbReference type="Pfam" id="PF01553">
    <property type="entry name" value="Acyltransferase"/>
    <property type="match status" value="1"/>
</dbReference>
<gene>
    <name evidence="2" type="ORF">C8P68_102882</name>
</gene>
<evidence type="ECO:0000313" key="2">
    <source>
        <dbReference type="EMBL" id="PTR00051.1"/>
    </source>
</evidence>
<comment type="caution">
    <text evidence="2">The sequence shown here is derived from an EMBL/GenBank/DDBJ whole genome shotgun (WGS) entry which is preliminary data.</text>
</comment>
<keyword evidence="2" id="KW-0808">Transferase</keyword>
<sequence length="207" mass="24581">MIPQRRVPFIQDMFQRYVTYRLRRTFNVMEFNKIDIKPNHSILLLPNHFSWWDGFLAFWLEGKFFDRNFYIMMQEDHLQKRMFFNLTGGFSINPQSKEMITSLNYASNLLSDPTNLVTIFPQGALISNHAEQITVQPGIGHVIKKIKGDCQIVYYTVLVEYFESLKPSLYFHLLDCGTNHDFNFERMKEQINTHHRTVLQNQINVAH</sequence>
<feature type="domain" description="Phospholipid/glycerol acyltransferase" evidence="1">
    <location>
        <begin position="42"/>
        <end position="158"/>
    </location>
</feature>
<keyword evidence="3" id="KW-1185">Reference proteome</keyword>
<dbReference type="Proteomes" id="UP000244168">
    <property type="component" value="Unassembled WGS sequence"/>
</dbReference>
<protein>
    <submittedName>
        <fullName evidence="2">Acyltransferase-like protein</fullName>
    </submittedName>
</protein>
<evidence type="ECO:0000313" key="3">
    <source>
        <dbReference type="Proteomes" id="UP000244168"/>
    </source>
</evidence>
<dbReference type="GO" id="GO:0016746">
    <property type="term" value="F:acyltransferase activity"/>
    <property type="evidence" value="ECO:0007669"/>
    <property type="project" value="UniProtKB-KW"/>
</dbReference>
<dbReference type="SMART" id="SM00563">
    <property type="entry name" value="PlsC"/>
    <property type="match status" value="1"/>
</dbReference>
<dbReference type="InterPro" id="IPR002123">
    <property type="entry name" value="Plipid/glycerol_acylTrfase"/>
</dbReference>
<keyword evidence="2" id="KW-0012">Acyltransferase</keyword>
<name>A0A2T5JE55_9SPHI</name>
<accession>A0A2T5JE55</accession>